<feature type="compositionally biased region" description="Basic and acidic residues" evidence="1">
    <location>
        <begin position="79"/>
        <end position="91"/>
    </location>
</feature>
<dbReference type="Proteomes" id="UP001519460">
    <property type="component" value="Unassembled WGS sequence"/>
</dbReference>
<evidence type="ECO:0000313" key="2">
    <source>
        <dbReference type="EMBL" id="KAK7469859.1"/>
    </source>
</evidence>
<comment type="caution">
    <text evidence="2">The sequence shown here is derived from an EMBL/GenBank/DDBJ whole genome shotgun (WGS) entry which is preliminary data.</text>
</comment>
<protein>
    <submittedName>
        <fullName evidence="2">Uncharacterized protein</fullName>
    </submittedName>
</protein>
<evidence type="ECO:0000313" key="3">
    <source>
        <dbReference type="Proteomes" id="UP001519460"/>
    </source>
</evidence>
<sequence length="107" mass="12392">MLRRHETKPVIEEELVVAVILFSAMSPFKVDTSDAYRRRLLSTTDWMDSQASFTSKRASFSLTHRFRHWSTPSSLSVQETERRSSCRREAQADLLPVEPPSHESPDR</sequence>
<gene>
    <name evidence="2" type="ORF">BaRGS_00036137</name>
</gene>
<organism evidence="2 3">
    <name type="scientific">Batillaria attramentaria</name>
    <dbReference type="NCBI Taxonomy" id="370345"/>
    <lineage>
        <taxon>Eukaryota</taxon>
        <taxon>Metazoa</taxon>
        <taxon>Spiralia</taxon>
        <taxon>Lophotrochozoa</taxon>
        <taxon>Mollusca</taxon>
        <taxon>Gastropoda</taxon>
        <taxon>Caenogastropoda</taxon>
        <taxon>Sorbeoconcha</taxon>
        <taxon>Cerithioidea</taxon>
        <taxon>Batillariidae</taxon>
        <taxon>Batillaria</taxon>
    </lineage>
</organism>
<feature type="region of interest" description="Disordered" evidence="1">
    <location>
        <begin position="71"/>
        <end position="107"/>
    </location>
</feature>
<name>A0ABD0JCA8_9CAEN</name>
<reference evidence="2 3" key="1">
    <citation type="journal article" date="2023" name="Sci. Data">
        <title>Genome assembly of the Korean intertidal mud-creeper Batillaria attramentaria.</title>
        <authorList>
            <person name="Patra A.K."/>
            <person name="Ho P.T."/>
            <person name="Jun S."/>
            <person name="Lee S.J."/>
            <person name="Kim Y."/>
            <person name="Won Y.J."/>
        </authorList>
    </citation>
    <scope>NUCLEOTIDE SEQUENCE [LARGE SCALE GENOMIC DNA]</scope>
    <source>
        <strain evidence="2">Wonlab-2016</strain>
    </source>
</reference>
<dbReference type="AlphaFoldDB" id="A0ABD0JCA8"/>
<evidence type="ECO:0000256" key="1">
    <source>
        <dbReference type="SAM" id="MobiDB-lite"/>
    </source>
</evidence>
<dbReference type="EMBL" id="JACVVK020000501">
    <property type="protein sequence ID" value="KAK7469859.1"/>
    <property type="molecule type" value="Genomic_DNA"/>
</dbReference>
<keyword evidence="3" id="KW-1185">Reference proteome</keyword>
<proteinExistence type="predicted"/>
<accession>A0ABD0JCA8</accession>